<gene>
    <name evidence="1" type="ORF">SAMN05660472_02804</name>
</gene>
<dbReference type="Proteomes" id="UP000198718">
    <property type="component" value="Unassembled WGS sequence"/>
</dbReference>
<dbReference type="RefSeq" id="WP_090554729.1">
    <property type="nucleotide sequence ID" value="NZ_FNFP01000010.1"/>
</dbReference>
<evidence type="ECO:0000313" key="2">
    <source>
        <dbReference type="Proteomes" id="UP000198718"/>
    </source>
</evidence>
<reference evidence="1 2" key="1">
    <citation type="submission" date="2016-10" db="EMBL/GenBank/DDBJ databases">
        <authorList>
            <person name="de Groot N.N."/>
        </authorList>
    </citation>
    <scope>NUCLEOTIDE SEQUENCE [LARGE SCALE GENOMIC DNA]</scope>
    <source>
        <strain evidence="1 2">DSM 18346</strain>
    </source>
</reference>
<protein>
    <submittedName>
        <fullName evidence="1">Uncharacterized protein</fullName>
    </submittedName>
</protein>
<sequence>MQLQKFIEKFNSNIKKIGSDLEIKEIKSDEKGNCKSLIITKDIAMTSYEEENLLAGMIIIGGGKTVQDSIQILKVISLAIDSYAEQNQEWRNSVLERLGMFNGKFAFGKTTESRGYKFKIHSVKGKIMLSINKI</sequence>
<dbReference type="STRING" id="393762.SAMN05660472_02804"/>
<organism evidence="1 2">
    <name type="scientific">Natronincola ferrireducens</name>
    <dbReference type="NCBI Taxonomy" id="393762"/>
    <lineage>
        <taxon>Bacteria</taxon>
        <taxon>Bacillati</taxon>
        <taxon>Bacillota</taxon>
        <taxon>Clostridia</taxon>
        <taxon>Peptostreptococcales</taxon>
        <taxon>Natronincolaceae</taxon>
        <taxon>Natronincola</taxon>
    </lineage>
</organism>
<keyword evidence="2" id="KW-1185">Reference proteome</keyword>
<dbReference type="AlphaFoldDB" id="A0A1G9I5S4"/>
<name>A0A1G9I5S4_9FIRM</name>
<proteinExistence type="predicted"/>
<accession>A0A1G9I5S4</accession>
<evidence type="ECO:0000313" key="1">
    <source>
        <dbReference type="EMBL" id="SDL20452.1"/>
    </source>
</evidence>
<dbReference type="EMBL" id="FNFP01000010">
    <property type="protein sequence ID" value="SDL20452.1"/>
    <property type="molecule type" value="Genomic_DNA"/>
</dbReference>